<feature type="domain" description="TRNA-binding" evidence="17">
    <location>
        <begin position="6"/>
        <end position="113"/>
    </location>
</feature>
<keyword evidence="12" id="KW-0648">Protein biosynthesis</keyword>
<protein>
    <recommendedName>
        <fullName evidence="5">Methionine--tRNA ligase</fullName>
        <ecNumber evidence="4">6.1.1.10</ecNumber>
    </recommendedName>
    <alternativeName>
        <fullName evidence="14">Methionyl-tRNA synthetase</fullName>
    </alternativeName>
</protein>
<comment type="subcellular location">
    <subcellularLocation>
        <location evidence="2">Cytoplasm</location>
    </subcellularLocation>
</comment>
<proteinExistence type="predicted"/>
<comment type="subunit">
    <text evidence="3">Homodimer.</text>
</comment>
<dbReference type="PANTHER" id="PTHR11586">
    <property type="entry name" value="TRNA-AMINOACYLATION COFACTOR ARC1 FAMILY MEMBER"/>
    <property type="match status" value="1"/>
</dbReference>
<evidence type="ECO:0000256" key="14">
    <source>
        <dbReference type="ARBA" id="ARBA00030904"/>
    </source>
</evidence>
<keyword evidence="11 16" id="KW-0694">RNA-binding</keyword>
<name>A0A0G1UCC9_9BACT</name>
<evidence type="ECO:0000256" key="16">
    <source>
        <dbReference type="PROSITE-ProRule" id="PRU00209"/>
    </source>
</evidence>
<evidence type="ECO:0000256" key="7">
    <source>
        <dbReference type="ARBA" id="ARBA00022555"/>
    </source>
</evidence>
<comment type="function">
    <text evidence="1">Is required not only for elongation of protein synthesis but also for the initiation of all mRNA translation through initiator tRNA(fMet) aminoacylation.</text>
</comment>
<keyword evidence="10" id="KW-0067">ATP-binding</keyword>
<dbReference type="Proteomes" id="UP000034956">
    <property type="component" value="Unassembled WGS sequence"/>
</dbReference>
<evidence type="ECO:0000256" key="2">
    <source>
        <dbReference type="ARBA" id="ARBA00004496"/>
    </source>
</evidence>
<keyword evidence="6" id="KW-0963">Cytoplasm</keyword>
<dbReference type="PATRIC" id="fig|1618660.3.peg.423"/>
<dbReference type="InterPro" id="IPR012340">
    <property type="entry name" value="NA-bd_OB-fold"/>
</dbReference>
<accession>A0A0G1UCC9</accession>
<dbReference type="NCBIfam" id="TIGR00399">
    <property type="entry name" value="metG_C_term"/>
    <property type="match status" value="1"/>
</dbReference>
<evidence type="ECO:0000256" key="8">
    <source>
        <dbReference type="ARBA" id="ARBA00022598"/>
    </source>
</evidence>
<dbReference type="PROSITE" id="PS50886">
    <property type="entry name" value="TRBD"/>
    <property type="match status" value="1"/>
</dbReference>
<evidence type="ECO:0000256" key="6">
    <source>
        <dbReference type="ARBA" id="ARBA00022490"/>
    </source>
</evidence>
<dbReference type="InterPro" id="IPR004495">
    <property type="entry name" value="Met-tRNA-synth_bsu_C"/>
</dbReference>
<dbReference type="FunFam" id="2.40.50.140:FF:000042">
    <property type="entry name" value="Methionine--tRNA ligase"/>
    <property type="match status" value="1"/>
</dbReference>
<comment type="caution">
    <text evidence="18">The sequence shown here is derived from an EMBL/GenBank/DDBJ whole genome shotgun (WGS) entry which is preliminary data.</text>
</comment>
<keyword evidence="8 18" id="KW-0436">Ligase</keyword>
<keyword evidence="9" id="KW-0547">Nucleotide-binding</keyword>
<evidence type="ECO:0000313" key="18">
    <source>
        <dbReference type="EMBL" id="KKU91801.1"/>
    </source>
</evidence>
<dbReference type="Pfam" id="PF01588">
    <property type="entry name" value="tRNA_bind"/>
    <property type="match status" value="1"/>
</dbReference>
<evidence type="ECO:0000256" key="10">
    <source>
        <dbReference type="ARBA" id="ARBA00022840"/>
    </source>
</evidence>
<dbReference type="GO" id="GO:0004825">
    <property type="term" value="F:methionine-tRNA ligase activity"/>
    <property type="evidence" value="ECO:0007669"/>
    <property type="project" value="UniProtKB-EC"/>
</dbReference>
<evidence type="ECO:0000256" key="12">
    <source>
        <dbReference type="ARBA" id="ARBA00022917"/>
    </source>
</evidence>
<evidence type="ECO:0000256" key="11">
    <source>
        <dbReference type="ARBA" id="ARBA00022884"/>
    </source>
</evidence>
<dbReference type="EC" id="6.1.1.10" evidence="4"/>
<comment type="catalytic activity">
    <reaction evidence="15">
        <text>tRNA(Met) + L-methionine + ATP = L-methionyl-tRNA(Met) + AMP + diphosphate</text>
        <dbReference type="Rhea" id="RHEA:13481"/>
        <dbReference type="Rhea" id="RHEA-COMP:9667"/>
        <dbReference type="Rhea" id="RHEA-COMP:9698"/>
        <dbReference type="ChEBI" id="CHEBI:30616"/>
        <dbReference type="ChEBI" id="CHEBI:33019"/>
        <dbReference type="ChEBI" id="CHEBI:57844"/>
        <dbReference type="ChEBI" id="CHEBI:78442"/>
        <dbReference type="ChEBI" id="CHEBI:78530"/>
        <dbReference type="ChEBI" id="CHEBI:456215"/>
        <dbReference type="EC" id="6.1.1.10"/>
    </reaction>
</comment>
<gene>
    <name evidence="18" type="ORF">UY23_C0001G0407</name>
</gene>
<evidence type="ECO:0000313" key="19">
    <source>
        <dbReference type="Proteomes" id="UP000034956"/>
    </source>
</evidence>
<evidence type="ECO:0000256" key="15">
    <source>
        <dbReference type="ARBA" id="ARBA00047364"/>
    </source>
</evidence>
<organism evidence="18 19">
    <name type="scientific">Candidatus Jorgensenbacteria bacterium GW2011_GWA1_48_11</name>
    <dbReference type="NCBI Taxonomy" id="1618660"/>
    <lineage>
        <taxon>Bacteria</taxon>
        <taxon>Candidatus Joergenseniibacteriota</taxon>
    </lineage>
</organism>
<dbReference type="AlphaFoldDB" id="A0A0G1UCC9"/>
<evidence type="ECO:0000256" key="9">
    <source>
        <dbReference type="ARBA" id="ARBA00022741"/>
    </source>
</evidence>
<dbReference type="InterPro" id="IPR002547">
    <property type="entry name" value="tRNA-bd_dom"/>
</dbReference>
<evidence type="ECO:0000256" key="3">
    <source>
        <dbReference type="ARBA" id="ARBA00011738"/>
    </source>
</evidence>
<evidence type="ECO:0000256" key="13">
    <source>
        <dbReference type="ARBA" id="ARBA00023146"/>
    </source>
</evidence>
<keyword evidence="13" id="KW-0030">Aminoacyl-tRNA synthetase</keyword>
<evidence type="ECO:0000256" key="1">
    <source>
        <dbReference type="ARBA" id="ARBA00003314"/>
    </source>
</evidence>
<sequence length="113" mass="11932">MISLEDFKKLDLRVARILAAEKVEGADKLLKLQLDLGDPATGSGLGQKQIVSGIAGSYAPDDLIGREIIVIANLEPRVLRGVESQGMLLAASDNGQIILLQPDREAAPGSKVS</sequence>
<dbReference type="EMBL" id="LCPF01000001">
    <property type="protein sequence ID" value="KKU91801.1"/>
    <property type="molecule type" value="Genomic_DNA"/>
</dbReference>
<evidence type="ECO:0000259" key="17">
    <source>
        <dbReference type="PROSITE" id="PS50886"/>
    </source>
</evidence>
<dbReference type="PANTHER" id="PTHR11586:SF37">
    <property type="entry name" value="TRNA-BINDING DOMAIN-CONTAINING PROTEIN"/>
    <property type="match status" value="1"/>
</dbReference>
<dbReference type="GO" id="GO:0000049">
    <property type="term" value="F:tRNA binding"/>
    <property type="evidence" value="ECO:0007669"/>
    <property type="project" value="UniProtKB-UniRule"/>
</dbReference>
<dbReference type="GO" id="GO:0006431">
    <property type="term" value="P:methionyl-tRNA aminoacylation"/>
    <property type="evidence" value="ECO:0007669"/>
    <property type="project" value="InterPro"/>
</dbReference>
<keyword evidence="7 16" id="KW-0820">tRNA-binding</keyword>
<dbReference type="GO" id="GO:0005524">
    <property type="term" value="F:ATP binding"/>
    <property type="evidence" value="ECO:0007669"/>
    <property type="project" value="UniProtKB-KW"/>
</dbReference>
<dbReference type="GO" id="GO:0005737">
    <property type="term" value="C:cytoplasm"/>
    <property type="evidence" value="ECO:0007669"/>
    <property type="project" value="UniProtKB-SubCell"/>
</dbReference>
<dbReference type="SUPFAM" id="SSF50249">
    <property type="entry name" value="Nucleic acid-binding proteins"/>
    <property type="match status" value="1"/>
</dbReference>
<dbReference type="InterPro" id="IPR051270">
    <property type="entry name" value="Tyrosine-tRNA_ligase_regulator"/>
</dbReference>
<evidence type="ECO:0000256" key="4">
    <source>
        <dbReference type="ARBA" id="ARBA00012838"/>
    </source>
</evidence>
<dbReference type="Gene3D" id="2.40.50.140">
    <property type="entry name" value="Nucleic acid-binding proteins"/>
    <property type="match status" value="1"/>
</dbReference>
<reference evidence="18 19" key="1">
    <citation type="journal article" date="2015" name="Nature">
        <title>rRNA introns, odd ribosomes, and small enigmatic genomes across a large radiation of phyla.</title>
        <authorList>
            <person name="Brown C.T."/>
            <person name="Hug L.A."/>
            <person name="Thomas B.C."/>
            <person name="Sharon I."/>
            <person name="Castelle C.J."/>
            <person name="Singh A."/>
            <person name="Wilkins M.J."/>
            <person name="Williams K.H."/>
            <person name="Banfield J.F."/>
        </authorList>
    </citation>
    <scope>NUCLEOTIDE SEQUENCE [LARGE SCALE GENOMIC DNA]</scope>
</reference>
<evidence type="ECO:0000256" key="5">
    <source>
        <dbReference type="ARBA" id="ARBA00018753"/>
    </source>
</evidence>